<dbReference type="Proteomes" id="UP000515121">
    <property type="component" value="Unplaced"/>
</dbReference>
<dbReference type="OrthoDB" id="1110691at2759"/>
<evidence type="ECO:0000256" key="1">
    <source>
        <dbReference type="ARBA" id="ARBA00004123"/>
    </source>
</evidence>
<organism evidence="5 6">
    <name type="scientific">Durio zibethinus</name>
    <name type="common">Durian</name>
    <dbReference type="NCBI Taxonomy" id="66656"/>
    <lineage>
        <taxon>Eukaryota</taxon>
        <taxon>Viridiplantae</taxon>
        <taxon>Streptophyta</taxon>
        <taxon>Embryophyta</taxon>
        <taxon>Tracheophyta</taxon>
        <taxon>Spermatophyta</taxon>
        <taxon>Magnoliopsida</taxon>
        <taxon>eudicotyledons</taxon>
        <taxon>Gunneridae</taxon>
        <taxon>Pentapetalae</taxon>
        <taxon>rosids</taxon>
        <taxon>malvids</taxon>
        <taxon>Malvales</taxon>
        <taxon>Malvaceae</taxon>
        <taxon>Helicteroideae</taxon>
        <taxon>Durio</taxon>
    </lineage>
</organism>
<dbReference type="AlphaFoldDB" id="A0A6P6AXX6"/>
<evidence type="ECO:0000313" key="5">
    <source>
        <dbReference type="Proteomes" id="UP000515121"/>
    </source>
</evidence>
<feature type="compositionally biased region" description="Basic and acidic residues" evidence="4">
    <location>
        <begin position="93"/>
        <end position="102"/>
    </location>
</feature>
<dbReference type="GeneID" id="111313378"/>
<evidence type="ECO:0000313" key="6">
    <source>
        <dbReference type="RefSeq" id="XP_022769782.1"/>
    </source>
</evidence>
<sequence>MATQKRSRVCSGEDEDKEDQKMEQFYDLIRNFHEARNRRKNELRQREEIKKKQNKTRRLDDEQSSWVPTFELADFTEEIEFRRPPIIFPSPYNKKEDKKKQEEDDGLDLKLTL</sequence>
<reference evidence="6" key="1">
    <citation type="submission" date="2025-08" db="UniProtKB">
        <authorList>
            <consortium name="RefSeq"/>
        </authorList>
    </citation>
    <scope>IDENTIFICATION</scope>
    <source>
        <tissue evidence="6">Fruit stalk</tissue>
    </source>
</reference>
<feature type="region of interest" description="Disordered" evidence="4">
    <location>
        <begin position="86"/>
        <end position="113"/>
    </location>
</feature>
<name>A0A6P6AXX6_DURZI</name>
<comment type="similarity">
    <text evidence="2">Belongs to the NPR1-interactor family.</text>
</comment>
<accession>A0A6P6AXX6</accession>
<keyword evidence="5" id="KW-1185">Reference proteome</keyword>
<gene>
    <name evidence="6" type="primary">LOC111313378</name>
</gene>
<feature type="compositionally biased region" description="Basic and acidic residues" evidence="4">
    <location>
        <begin position="38"/>
        <end position="61"/>
    </location>
</feature>
<evidence type="ECO:0000256" key="3">
    <source>
        <dbReference type="ARBA" id="ARBA00023242"/>
    </source>
</evidence>
<dbReference type="RefSeq" id="XP_022769782.1">
    <property type="nucleotide sequence ID" value="XM_022914047.1"/>
</dbReference>
<feature type="region of interest" description="Disordered" evidence="4">
    <location>
        <begin position="38"/>
        <end position="63"/>
    </location>
</feature>
<dbReference type="KEGG" id="dzi:111313378"/>
<dbReference type="PANTHER" id="PTHR33669:SF27">
    <property type="entry name" value="PROTEIN NIM1-INTERACTING 1-LIKE"/>
    <property type="match status" value="1"/>
</dbReference>
<dbReference type="InterPro" id="IPR031425">
    <property type="entry name" value="NPR1/NH1-interacting"/>
</dbReference>
<dbReference type="Pfam" id="PF15699">
    <property type="entry name" value="NPR1_interact"/>
    <property type="match status" value="1"/>
</dbReference>
<protein>
    <submittedName>
        <fullName evidence="6">Protein NIM1-INTERACTING 1-like</fullName>
    </submittedName>
</protein>
<evidence type="ECO:0000256" key="2">
    <source>
        <dbReference type="ARBA" id="ARBA00009937"/>
    </source>
</evidence>
<dbReference type="PANTHER" id="PTHR33669">
    <property type="entry name" value="PROTEIN NEGATIVE REGULATOR OF RESISTANCE"/>
    <property type="match status" value="1"/>
</dbReference>
<comment type="subcellular location">
    <subcellularLocation>
        <location evidence="1">Nucleus</location>
    </subcellularLocation>
</comment>
<dbReference type="GO" id="GO:0005634">
    <property type="term" value="C:nucleus"/>
    <property type="evidence" value="ECO:0007669"/>
    <property type="project" value="UniProtKB-SubCell"/>
</dbReference>
<evidence type="ECO:0000256" key="4">
    <source>
        <dbReference type="SAM" id="MobiDB-lite"/>
    </source>
</evidence>
<keyword evidence="3" id="KW-0539">Nucleus</keyword>
<dbReference type="GO" id="GO:0010112">
    <property type="term" value="P:regulation of systemic acquired resistance"/>
    <property type="evidence" value="ECO:0007669"/>
    <property type="project" value="InterPro"/>
</dbReference>
<proteinExistence type="inferred from homology"/>